<dbReference type="RefSeq" id="WP_226185839.1">
    <property type="nucleotide sequence ID" value="NZ_JAJADQ010000005.1"/>
</dbReference>
<organism evidence="2 3">
    <name type="scientific">Hymenobacter nitidus</name>
    <dbReference type="NCBI Taxonomy" id="2880929"/>
    <lineage>
        <taxon>Bacteria</taxon>
        <taxon>Pseudomonadati</taxon>
        <taxon>Bacteroidota</taxon>
        <taxon>Cytophagia</taxon>
        <taxon>Cytophagales</taxon>
        <taxon>Hymenobacteraceae</taxon>
        <taxon>Hymenobacter</taxon>
    </lineage>
</organism>
<evidence type="ECO:0000313" key="3">
    <source>
        <dbReference type="Proteomes" id="UP001165297"/>
    </source>
</evidence>
<keyword evidence="3" id="KW-1185">Reference proteome</keyword>
<name>A0ABS8AFR1_9BACT</name>
<dbReference type="EMBL" id="JAJADQ010000005">
    <property type="protein sequence ID" value="MCB2378289.1"/>
    <property type="molecule type" value="Genomic_DNA"/>
</dbReference>
<feature type="signal peptide" evidence="1">
    <location>
        <begin position="1"/>
        <end position="19"/>
    </location>
</feature>
<evidence type="ECO:0000313" key="2">
    <source>
        <dbReference type="EMBL" id="MCB2378289.1"/>
    </source>
</evidence>
<comment type="caution">
    <text evidence="2">The sequence shown here is derived from an EMBL/GenBank/DDBJ whole genome shotgun (WGS) entry which is preliminary data.</text>
</comment>
<protein>
    <recommendedName>
        <fullName evidence="4">Outer membrane protein beta-barrel domain-containing protein</fullName>
    </recommendedName>
</protein>
<keyword evidence="1" id="KW-0732">Signal</keyword>
<reference evidence="2" key="1">
    <citation type="submission" date="2021-10" db="EMBL/GenBank/DDBJ databases">
        <authorList>
            <person name="Dean J.D."/>
            <person name="Kim M.K."/>
            <person name="Newey C.N."/>
            <person name="Stoker T.S."/>
            <person name="Thompson D.W."/>
            <person name="Grose J.H."/>
        </authorList>
    </citation>
    <scope>NUCLEOTIDE SEQUENCE</scope>
    <source>
        <strain evidence="2">BT635</strain>
    </source>
</reference>
<feature type="chain" id="PRO_5046075106" description="Outer membrane protein beta-barrel domain-containing protein" evidence="1">
    <location>
        <begin position="20"/>
        <end position="248"/>
    </location>
</feature>
<proteinExistence type="predicted"/>
<evidence type="ECO:0000256" key="1">
    <source>
        <dbReference type="SAM" id="SignalP"/>
    </source>
</evidence>
<evidence type="ECO:0008006" key="4">
    <source>
        <dbReference type="Google" id="ProtNLM"/>
    </source>
</evidence>
<gene>
    <name evidence="2" type="ORF">LGH70_11885</name>
</gene>
<accession>A0ABS8AFR1</accession>
<sequence length="248" mass="27509">MKKITLLLLMSLSATLGHAQTTEVSVHLTSGASLFRGQSASEEAAIFIPDNEAEPPYKYLYTLLDVPYTGNPFGKKPGLAYGAAAQVQHVTARHLVFGVQGGYEVLQSRTPIFVVFDKHDFGLSAQGTATLANSFITVHPFAGYRLTRHKLDYDLTLGPEIGLLQRSHETAEATLASPHEATYTTDLDRQQRKVDVRVRLNLTAYYQRLGFSVGYSRGLSNYRSDYSDSFNQLYSQVFRTGISYRLGV</sequence>
<dbReference type="Proteomes" id="UP001165297">
    <property type="component" value="Unassembled WGS sequence"/>
</dbReference>